<reference evidence="1 2" key="1">
    <citation type="journal article" date="2016" name="Mol. Biol. Evol.">
        <title>Comparative Genomics of Early-Diverging Mushroom-Forming Fungi Provides Insights into the Origins of Lignocellulose Decay Capabilities.</title>
        <authorList>
            <person name="Nagy L.G."/>
            <person name="Riley R."/>
            <person name="Tritt A."/>
            <person name="Adam C."/>
            <person name="Daum C."/>
            <person name="Floudas D."/>
            <person name="Sun H."/>
            <person name="Yadav J.S."/>
            <person name="Pangilinan J."/>
            <person name="Larsson K.H."/>
            <person name="Matsuura K."/>
            <person name="Barry K."/>
            <person name="Labutti K."/>
            <person name="Kuo R."/>
            <person name="Ohm R.A."/>
            <person name="Bhattacharya S.S."/>
            <person name="Shirouzu T."/>
            <person name="Yoshinaga Y."/>
            <person name="Martin F.M."/>
            <person name="Grigoriev I.V."/>
            <person name="Hibbett D.S."/>
        </authorList>
    </citation>
    <scope>NUCLEOTIDE SEQUENCE [LARGE SCALE GENOMIC DNA]</scope>
    <source>
        <strain evidence="1 2">HHB10207 ss-3</strain>
    </source>
</reference>
<evidence type="ECO:0000313" key="1">
    <source>
        <dbReference type="EMBL" id="KZT37117.1"/>
    </source>
</evidence>
<dbReference type="EMBL" id="KV428090">
    <property type="protein sequence ID" value="KZT37117.1"/>
    <property type="molecule type" value="Genomic_DNA"/>
</dbReference>
<dbReference type="Proteomes" id="UP000076798">
    <property type="component" value="Unassembled WGS sequence"/>
</dbReference>
<keyword evidence="2" id="KW-1185">Reference proteome</keyword>
<name>A0A166C637_9AGAM</name>
<sequence>MSCFGAFLTKNWATMVNTGGQNDGKCGPERACCGAVVGKVWAQFLFEGAQLAGYGAQLPKNGAKTVAPRARSTAHGEGFVEVDITFIVGVTKVLHENIL</sequence>
<proteinExistence type="predicted"/>
<dbReference type="AlphaFoldDB" id="A0A166C637"/>
<organism evidence="1 2">
    <name type="scientific">Sistotremastrum suecicum HHB10207 ss-3</name>
    <dbReference type="NCBI Taxonomy" id="1314776"/>
    <lineage>
        <taxon>Eukaryota</taxon>
        <taxon>Fungi</taxon>
        <taxon>Dikarya</taxon>
        <taxon>Basidiomycota</taxon>
        <taxon>Agaricomycotina</taxon>
        <taxon>Agaricomycetes</taxon>
        <taxon>Sistotremastrales</taxon>
        <taxon>Sistotremastraceae</taxon>
        <taxon>Sistotremastrum</taxon>
    </lineage>
</organism>
<accession>A0A166C637</accession>
<evidence type="ECO:0000313" key="2">
    <source>
        <dbReference type="Proteomes" id="UP000076798"/>
    </source>
</evidence>
<protein>
    <submittedName>
        <fullName evidence="1">Uncharacterized protein</fullName>
    </submittedName>
</protein>
<gene>
    <name evidence="1" type="ORF">SISSUDRAFT_883571</name>
</gene>